<comment type="caution">
    <text evidence="1">The sequence shown here is derived from an EMBL/GenBank/DDBJ whole genome shotgun (WGS) entry which is preliminary data.</text>
</comment>
<reference evidence="2" key="1">
    <citation type="submission" date="2022-10" db="EMBL/GenBank/DDBJ databases">
        <title>Genome assembly of Pristionchus species.</title>
        <authorList>
            <person name="Yoshida K."/>
            <person name="Sommer R.J."/>
        </authorList>
    </citation>
    <scope>NUCLEOTIDE SEQUENCE [LARGE SCALE GENOMIC DNA]</scope>
    <source>
        <strain evidence="2">RS5460</strain>
    </source>
</reference>
<dbReference type="Proteomes" id="UP001328107">
    <property type="component" value="Unassembled WGS sequence"/>
</dbReference>
<keyword evidence="2" id="KW-1185">Reference proteome</keyword>
<dbReference type="EMBL" id="BTRK01000003">
    <property type="protein sequence ID" value="GMR41699.1"/>
    <property type="molecule type" value="Genomic_DNA"/>
</dbReference>
<evidence type="ECO:0000313" key="2">
    <source>
        <dbReference type="Proteomes" id="UP001328107"/>
    </source>
</evidence>
<gene>
    <name evidence="1" type="ORF">PMAYCL1PPCAC_11894</name>
</gene>
<proteinExistence type="predicted"/>
<protein>
    <submittedName>
        <fullName evidence="1">Uncharacterized protein</fullName>
    </submittedName>
</protein>
<accession>A0AAN4ZLV6</accession>
<feature type="non-terminal residue" evidence="1">
    <location>
        <position position="1"/>
    </location>
</feature>
<dbReference type="AlphaFoldDB" id="A0AAN4ZLV6"/>
<organism evidence="1 2">
    <name type="scientific">Pristionchus mayeri</name>
    <dbReference type="NCBI Taxonomy" id="1317129"/>
    <lineage>
        <taxon>Eukaryota</taxon>
        <taxon>Metazoa</taxon>
        <taxon>Ecdysozoa</taxon>
        <taxon>Nematoda</taxon>
        <taxon>Chromadorea</taxon>
        <taxon>Rhabditida</taxon>
        <taxon>Rhabditina</taxon>
        <taxon>Diplogasteromorpha</taxon>
        <taxon>Diplogasteroidea</taxon>
        <taxon>Neodiplogasteridae</taxon>
        <taxon>Pristionchus</taxon>
    </lineage>
</organism>
<name>A0AAN4ZLV6_9BILA</name>
<sequence length="207" mass="22982">AVGCCMFCGRSFAPFLPPLSPLPPLPPISPIPRLPPLPPLPDIDFGLIPPYIPPMSRPETLSPFQFQFNRGCLISPSFRMLDIDDSLVANISEAVRDWRYDTISEFMQDLLAEQTLQRGFDTVESAIPPDSFIAALMTLTTEQKAHITELALRGNTGTLTRIMDGIILSLPEEIQAQSIRFNRLLSDLLCYSAVEDQHKSLIESLLG</sequence>
<evidence type="ECO:0000313" key="1">
    <source>
        <dbReference type="EMBL" id="GMR41699.1"/>
    </source>
</evidence>